<name>A0A7T3TL00_9CAUD</name>
<evidence type="ECO:0000313" key="2">
    <source>
        <dbReference type="Proteomes" id="UP000595249"/>
    </source>
</evidence>
<reference evidence="1 2" key="1">
    <citation type="submission" date="2020-09" db="EMBL/GenBank/DDBJ databases">
        <authorList>
            <person name="Marshall N."/>
            <person name="Wilson M.E."/>
            <person name="Walker J.K."/>
            <person name="Johnson L."/>
            <person name="Sharma R."/>
            <person name="Carr E."/>
            <person name="Grose J.H."/>
        </authorList>
    </citation>
    <scope>NUCLEOTIDE SEQUENCE [LARGE SCALE GENOMIC DNA]</scope>
</reference>
<proteinExistence type="predicted"/>
<dbReference type="Proteomes" id="UP000595249">
    <property type="component" value="Segment"/>
</dbReference>
<dbReference type="GeneID" id="80457013"/>
<sequence length="62" mass="7178">METLRLQQAGEVLNSLRENGYKIFLDARNNPGVFPLLHPTSYNSVMAFRDELRELLKKEKGE</sequence>
<keyword evidence="2" id="KW-1185">Reference proteome</keyword>
<protein>
    <submittedName>
        <fullName evidence="1">Uncharacterized protein</fullName>
    </submittedName>
</protein>
<accession>A0A7T3TL00</accession>
<organism evidence="1 2">
    <name type="scientific">Serratia phage vB_SmaS_Rovert</name>
    <dbReference type="NCBI Taxonomy" id="2777363"/>
    <lineage>
        <taxon>Viruses</taxon>
        <taxon>Duplodnaviria</taxon>
        <taxon>Heunggongvirae</taxon>
        <taxon>Uroviricota</taxon>
        <taxon>Caudoviricetes</taxon>
        <taxon>Rovertvirus</taxon>
        <taxon>Rovertvirus rovert</taxon>
    </lineage>
</organism>
<dbReference type="RefSeq" id="YP_010774112.1">
    <property type="nucleotide sequence ID" value="NC_074751.1"/>
</dbReference>
<dbReference type="EMBL" id="MW021761">
    <property type="protein sequence ID" value="QPX75025.1"/>
    <property type="molecule type" value="Genomic_DNA"/>
</dbReference>
<evidence type="ECO:0000313" key="1">
    <source>
        <dbReference type="EMBL" id="QPX75025.1"/>
    </source>
</evidence>
<dbReference type="KEGG" id="vg:80457013"/>